<dbReference type="PANTHER" id="PTHR21022:SF19">
    <property type="entry name" value="PREPHENATE DEHYDRATASE-RELATED"/>
    <property type="match status" value="1"/>
</dbReference>
<dbReference type="Gene3D" id="3.40.190.10">
    <property type="entry name" value="Periplasmic binding protein-like II"/>
    <property type="match status" value="2"/>
</dbReference>
<dbReference type="PANTHER" id="PTHR21022">
    <property type="entry name" value="PREPHENATE DEHYDRATASE P PROTEIN"/>
    <property type="match status" value="1"/>
</dbReference>
<keyword evidence="6" id="KW-0456">Lyase</keyword>
<dbReference type="EMBL" id="MWWQ01000005">
    <property type="protein sequence ID" value="OZG52715.1"/>
    <property type="molecule type" value="Genomic_DNA"/>
</dbReference>
<keyword evidence="4" id="KW-0057">Aromatic amino acid biosynthesis</keyword>
<proteinExistence type="predicted"/>
<keyword evidence="3" id="KW-0028">Amino-acid biosynthesis</keyword>
<reference evidence="10 11" key="1">
    <citation type="journal article" date="2017" name="BMC Genomics">
        <title>Comparative genomic and phylogenomic analyses of the Bifidobacteriaceae family.</title>
        <authorList>
            <person name="Lugli G.A."/>
            <person name="Milani C."/>
            <person name="Turroni F."/>
            <person name="Duranti S."/>
            <person name="Mancabelli L."/>
            <person name="Mangifesta M."/>
            <person name="Ferrario C."/>
            <person name="Modesto M."/>
            <person name="Mattarelli P."/>
            <person name="Jiri K."/>
            <person name="van Sinderen D."/>
            <person name="Ventura M."/>
        </authorList>
    </citation>
    <scope>NUCLEOTIDE SEQUENCE [LARGE SCALE GENOMIC DNA]</scope>
    <source>
        <strain evidence="10 11">DSM 24744</strain>
    </source>
</reference>
<evidence type="ECO:0000259" key="9">
    <source>
        <dbReference type="PROSITE" id="PS51171"/>
    </source>
</evidence>
<dbReference type="Proteomes" id="UP000216454">
    <property type="component" value="Unassembled WGS sequence"/>
</dbReference>
<protein>
    <recommendedName>
        <fullName evidence="2">prephenate dehydratase</fullName>
        <ecNumber evidence="2">4.2.1.51</ecNumber>
    </recommendedName>
</protein>
<evidence type="ECO:0000256" key="4">
    <source>
        <dbReference type="ARBA" id="ARBA00023141"/>
    </source>
</evidence>
<dbReference type="PROSITE" id="PS51171">
    <property type="entry name" value="PREPHENATE_DEHYDR_3"/>
    <property type="match status" value="1"/>
</dbReference>
<evidence type="ECO:0000256" key="3">
    <source>
        <dbReference type="ARBA" id="ARBA00022605"/>
    </source>
</evidence>
<dbReference type="GO" id="GO:0004664">
    <property type="term" value="F:prephenate dehydratase activity"/>
    <property type="evidence" value="ECO:0007669"/>
    <property type="project" value="UniProtKB-EC"/>
</dbReference>
<comment type="caution">
    <text evidence="10">The sequence shown here is derived from an EMBL/GenBank/DDBJ whole genome shotgun (WGS) entry which is preliminary data.</text>
</comment>
<feature type="domain" description="Prephenate dehydratase" evidence="9">
    <location>
        <begin position="44"/>
        <end position="221"/>
    </location>
</feature>
<evidence type="ECO:0000256" key="5">
    <source>
        <dbReference type="ARBA" id="ARBA00023222"/>
    </source>
</evidence>
<dbReference type="GO" id="GO:0009094">
    <property type="term" value="P:L-phenylalanine biosynthetic process"/>
    <property type="evidence" value="ECO:0007669"/>
    <property type="project" value="UniProtKB-UniPathway"/>
</dbReference>
<sequence>MSLAHAQLDAHSHSGTGESPNAGERPGTSGRPDAHSHDAAARRTLYYLGPRGTFTHQAAMAVIPRLTAICGTAFEAQPADTAAQIFEHVENGDGFGIVAWENNVEGYVVPNLDALLDARAVLGIERVAVDVSFDAFVRPDHGALTEATAHPHGLAQCSGFIRRRGLAIRPADSNAAGCRDVTRNQVALGPSLCGRLYGLETLERGVQDFQGARTEFLVIAPRAEGHAYLRAVRAADGDDPDDYESILGLVPLSTGPGVVADLLDVLRDAGLNMTSFISRPIKGRDGTYSFVATIDSAPWKPVFRTILRDLTGASTWAKTLAVYPRLTRPNPPVSAWMLPEGGVGPGDYVALGAASQGTSAPAESVSDVSASGASVPGDKTYMTMREDAAIKAEEELLWK</sequence>
<feature type="region of interest" description="Disordered" evidence="8">
    <location>
        <begin position="1"/>
        <end position="36"/>
    </location>
</feature>
<dbReference type="UniPathway" id="UPA00121">
    <property type="reaction ID" value="UER00345"/>
</dbReference>
<dbReference type="AlphaFoldDB" id="A0A261F0V7"/>
<evidence type="ECO:0000256" key="7">
    <source>
        <dbReference type="ARBA" id="ARBA00047848"/>
    </source>
</evidence>
<dbReference type="OrthoDB" id="9802281at2"/>
<comment type="catalytic activity">
    <reaction evidence="7">
        <text>prephenate + H(+) = 3-phenylpyruvate + CO2 + H2O</text>
        <dbReference type="Rhea" id="RHEA:21648"/>
        <dbReference type="ChEBI" id="CHEBI:15377"/>
        <dbReference type="ChEBI" id="CHEBI:15378"/>
        <dbReference type="ChEBI" id="CHEBI:16526"/>
        <dbReference type="ChEBI" id="CHEBI:18005"/>
        <dbReference type="ChEBI" id="CHEBI:29934"/>
        <dbReference type="EC" id="4.2.1.51"/>
    </reaction>
</comment>
<dbReference type="InterPro" id="IPR001086">
    <property type="entry name" value="Preph_deHydtase"/>
</dbReference>
<evidence type="ECO:0000256" key="2">
    <source>
        <dbReference type="ARBA" id="ARBA00013147"/>
    </source>
</evidence>
<dbReference type="RefSeq" id="WP_094690673.1">
    <property type="nucleotide sequence ID" value="NZ_MWWQ01000005.1"/>
</dbReference>
<dbReference type="GO" id="GO:0005737">
    <property type="term" value="C:cytoplasm"/>
    <property type="evidence" value="ECO:0007669"/>
    <property type="project" value="TreeGrafter"/>
</dbReference>
<dbReference type="Pfam" id="PF00800">
    <property type="entry name" value="PDT"/>
    <property type="match status" value="1"/>
</dbReference>
<accession>A0A261F0V7</accession>
<dbReference type="SUPFAM" id="SSF53850">
    <property type="entry name" value="Periplasmic binding protein-like II"/>
    <property type="match status" value="1"/>
</dbReference>
<keyword evidence="11" id="KW-1185">Reference proteome</keyword>
<organism evidence="10 11">
    <name type="scientific">Pseudoscardovia suis</name>
    <dbReference type="NCBI Taxonomy" id="987063"/>
    <lineage>
        <taxon>Bacteria</taxon>
        <taxon>Bacillati</taxon>
        <taxon>Actinomycetota</taxon>
        <taxon>Actinomycetes</taxon>
        <taxon>Bifidobacteriales</taxon>
        <taxon>Bifidobacteriaceae</taxon>
        <taxon>Pseudoscardovia</taxon>
    </lineage>
</organism>
<dbReference type="EC" id="4.2.1.51" evidence="2"/>
<dbReference type="SUPFAM" id="SSF55021">
    <property type="entry name" value="ACT-like"/>
    <property type="match status" value="1"/>
</dbReference>
<comment type="pathway">
    <text evidence="1">Amino-acid biosynthesis; L-phenylalanine biosynthesis; phenylpyruvate from prephenate: step 1/1.</text>
</comment>
<evidence type="ECO:0000313" key="11">
    <source>
        <dbReference type="Proteomes" id="UP000216454"/>
    </source>
</evidence>
<dbReference type="InterPro" id="IPR045865">
    <property type="entry name" value="ACT-like_dom_sf"/>
</dbReference>
<dbReference type="Gene3D" id="3.30.70.260">
    <property type="match status" value="1"/>
</dbReference>
<evidence type="ECO:0000256" key="1">
    <source>
        <dbReference type="ARBA" id="ARBA00004741"/>
    </source>
</evidence>
<dbReference type="CDD" id="cd04905">
    <property type="entry name" value="ACT_CM-PDT"/>
    <property type="match status" value="1"/>
</dbReference>
<gene>
    <name evidence="10" type="ORF">PSSU_0333</name>
</gene>
<evidence type="ECO:0000256" key="8">
    <source>
        <dbReference type="SAM" id="MobiDB-lite"/>
    </source>
</evidence>
<keyword evidence="5" id="KW-0584">Phenylalanine biosynthesis</keyword>
<evidence type="ECO:0000256" key="6">
    <source>
        <dbReference type="ARBA" id="ARBA00023239"/>
    </source>
</evidence>
<evidence type="ECO:0000313" key="10">
    <source>
        <dbReference type="EMBL" id="OZG52715.1"/>
    </source>
</evidence>
<name>A0A261F0V7_9BIFI</name>